<protein>
    <submittedName>
        <fullName evidence="2">Uncharacterized protein</fullName>
    </submittedName>
</protein>
<organism evidence="2 3">
    <name type="scientific">Saguinus oedipus</name>
    <name type="common">Cotton-top tamarin</name>
    <name type="synonym">Oedipomidas oedipus</name>
    <dbReference type="NCBI Taxonomy" id="9490"/>
    <lineage>
        <taxon>Eukaryota</taxon>
        <taxon>Metazoa</taxon>
        <taxon>Chordata</taxon>
        <taxon>Craniata</taxon>
        <taxon>Vertebrata</taxon>
        <taxon>Euteleostomi</taxon>
        <taxon>Mammalia</taxon>
        <taxon>Eutheria</taxon>
        <taxon>Euarchontoglires</taxon>
        <taxon>Primates</taxon>
        <taxon>Haplorrhini</taxon>
        <taxon>Platyrrhini</taxon>
        <taxon>Cebidae</taxon>
        <taxon>Callitrichinae</taxon>
        <taxon>Saguinus</taxon>
    </lineage>
</organism>
<proteinExistence type="predicted"/>
<keyword evidence="3" id="KW-1185">Reference proteome</keyword>
<comment type="caution">
    <text evidence="2">The sequence shown here is derived from an EMBL/GenBank/DDBJ whole genome shotgun (WGS) entry which is preliminary data.</text>
</comment>
<name>A0ABQ9UW09_SAGOE</name>
<evidence type="ECO:0000256" key="1">
    <source>
        <dbReference type="SAM" id="MobiDB-lite"/>
    </source>
</evidence>
<reference evidence="2 3" key="1">
    <citation type="submission" date="2023-05" db="EMBL/GenBank/DDBJ databases">
        <title>B98-5 Cell Line De Novo Hybrid Assembly: An Optical Mapping Approach.</title>
        <authorList>
            <person name="Kananen K."/>
            <person name="Auerbach J.A."/>
            <person name="Kautto E."/>
            <person name="Blachly J.S."/>
        </authorList>
    </citation>
    <scope>NUCLEOTIDE SEQUENCE [LARGE SCALE GENOMIC DNA]</scope>
    <source>
        <strain evidence="2">B95-8</strain>
        <tissue evidence="2">Cell line</tissue>
    </source>
</reference>
<evidence type="ECO:0000313" key="3">
    <source>
        <dbReference type="Proteomes" id="UP001266305"/>
    </source>
</evidence>
<dbReference type="Proteomes" id="UP001266305">
    <property type="component" value="Unassembled WGS sequence"/>
</dbReference>
<accession>A0ABQ9UW09</accession>
<evidence type="ECO:0000313" key="2">
    <source>
        <dbReference type="EMBL" id="KAK2101309.1"/>
    </source>
</evidence>
<dbReference type="EMBL" id="JASSZA010000009">
    <property type="protein sequence ID" value="KAK2101309.1"/>
    <property type="molecule type" value="Genomic_DNA"/>
</dbReference>
<sequence length="160" mass="17456">MVPLGLCFLRHAENGCHNRWQTLSRGPWRADVLNTNANRAPGMEPHQQHLNSFPLLPPANHYPSSNQPASENVKKKGGQVPPSVSLSFVPDSVSGRIALKILHPPPGIYQEFGKWFPTNQIEFGEQNSAAGAVLNQFLLTVDGSAITTVTNPVSTPHLLH</sequence>
<gene>
    <name evidence="2" type="ORF">P7K49_018975</name>
</gene>
<feature type="region of interest" description="Disordered" evidence="1">
    <location>
        <begin position="40"/>
        <end position="81"/>
    </location>
</feature>